<accession>A0A5P9NN05</accession>
<evidence type="ECO:0000313" key="3">
    <source>
        <dbReference type="EMBL" id="QFU76865.1"/>
    </source>
</evidence>
<dbReference type="GO" id="GO:0005737">
    <property type="term" value="C:cytoplasm"/>
    <property type="evidence" value="ECO:0007669"/>
    <property type="project" value="TreeGrafter"/>
</dbReference>
<proteinExistence type="inferred from homology"/>
<dbReference type="EMBL" id="CP036422">
    <property type="protein sequence ID" value="QFU76865.1"/>
    <property type="molecule type" value="Genomic_DNA"/>
</dbReference>
<keyword evidence="4" id="KW-1185">Reference proteome</keyword>
<dbReference type="Pfam" id="PF02567">
    <property type="entry name" value="PhzC-PhzF"/>
    <property type="match status" value="1"/>
</dbReference>
<keyword evidence="2" id="KW-0413">Isomerase</keyword>
<dbReference type="GO" id="GO:0016853">
    <property type="term" value="F:isomerase activity"/>
    <property type="evidence" value="ECO:0007669"/>
    <property type="project" value="UniProtKB-KW"/>
</dbReference>
<evidence type="ECO:0000256" key="1">
    <source>
        <dbReference type="ARBA" id="ARBA00008270"/>
    </source>
</evidence>
<protein>
    <submittedName>
        <fullName evidence="3">PhzF family phenazine biosynthesis protein</fullName>
    </submittedName>
</protein>
<sequence length="271" mass="29464">MIDIYQVFHDLPLREGNFAAISGARKAAAGLDTSSQLFSEALAQCQVTLLGSESYRVACQQWNQRIQCCGHGLFAAAHALLATGEHSRISLGEGISAQRTPDPQGNLQTWLNLPALATVDIELPLWARTLASQQGKQITPAGAAATTRADGYLLLHIDNAVNIAELEVDLAAITRHTQQAVLLWQYQDKVVRMRYFAPQYGNDEDMATGSALRVLAPHLQRAAGLSSFDVIQCSSSGGRMTAKNTDDSVSISGNIRLIESRDFRARWQVST</sequence>
<dbReference type="PANTHER" id="PTHR13774">
    <property type="entry name" value="PHENAZINE BIOSYNTHESIS PROTEIN"/>
    <property type="match status" value="1"/>
</dbReference>
<dbReference type="Proteomes" id="UP000326287">
    <property type="component" value="Chromosome"/>
</dbReference>
<evidence type="ECO:0000313" key="4">
    <source>
        <dbReference type="Proteomes" id="UP000326287"/>
    </source>
</evidence>
<dbReference type="AlphaFoldDB" id="A0A5P9NN05"/>
<dbReference type="PANTHER" id="PTHR13774:SF17">
    <property type="entry name" value="PHENAZINE BIOSYNTHESIS-LIKE DOMAIN-CONTAINING PROTEIN"/>
    <property type="match status" value="1"/>
</dbReference>
<dbReference type="OrthoDB" id="9788221at2"/>
<reference evidence="3 4" key="1">
    <citation type="submission" date="2019-02" db="EMBL/GenBank/DDBJ databases">
        <authorList>
            <person name="Li S.-H."/>
        </authorList>
    </citation>
    <scope>NUCLEOTIDE SEQUENCE [LARGE SCALE GENOMIC DNA]</scope>
    <source>
        <strain evidence="3 4">IMCC14385</strain>
    </source>
</reference>
<dbReference type="SUPFAM" id="SSF54506">
    <property type="entry name" value="Diaminopimelate epimerase-like"/>
    <property type="match status" value="1"/>
</dbReference>
<comment type="similarity">
    <text evidence="1">Belongs to the PhzF family.</text>
</comment>
<dbReference type="Gene3D" id="3.10.310.10">
    <property type="entry name" value="Diaminopimelate Epimerase, Chain A, domain 1"/>
    <property type="match status" value="2"/>
</dbReference>
<dbReference type="KEGG" id="halc:EY643_15075"/>
<dbReference type="InterPro" id="IPR003719">
    <property type="entry name" value="Phenazine_PhzF-like"/>
</dbReference>
<dbReference type="RefSeq" id="WP_153240007.1">
    <property type="nucleotide sequence ID" value="NZ_CP036422.1"/>
</dbReference>
<gene>
    <name evidence="3" type="ORF">EY643_15075</name>
</gene>
<name>A0A5P9NN05_9GAMM</name>
<evidence type="ECO:0000256" key="2">
    <source>
        <dbReference type="ARBA" id="ARBA00023235"/>
    </source>
</evidence>
<organism evidence="3 4">
    <name type="scientific">Halioglobus maricola</name>
    <dbReference type="NCBI Taxonomy" id="2601894"/>
    <lineage>
        <taxon>Bacteria</taxon>
        <taxon>Pseudomonadati</taxon>
        <taxon>Pseudomonadota</taxon>
        <taxon>Gammaproteobacteria</taxon>
        <taxon>Cellvibrionales</taxon>
        <taxon>Halieaceae</taxon>
        <taxon>Halioglobus</taxon>
    </lineage>
</organism>